<dbReference type="InterPro" id="IPR029012">
    <property type="entry name" value="Helix_hairpin_bin_sf"/>
</dbReference>
<evidence type="ECO:0000313" key="6">
    <source>
        <dbReference type="Proteomes" id="UP000717585"/>
    </source>
</evidence>
<proteinExistence type="inferred from homology"/>
<comment type="caution">
    <text evidence="5">The sequence shown here is derived from an EMBL/GenBank/DDBJ whole genome shotgun (WGS) entry which is preliminary data.</text>
</comment>
<dbReference type="EMBL" id="JAHDYR010000032">
    <property type="protein sequence ID" value="KAG9392792.1"/>
    <property type="molecule type" value="Genomic_DNA"/>
</dbReference>
<keyword evidence="3" id="KW-0539">Nucleus</keyword>
<dbReference type="Proteomes" id="UP000717585">
    <property type="component" value="Unassembled WGS sequence"/>
</dbReference>
<evidence type="ECO:0000256" key="3">
    <source>
        <dbReference type="ARBA" id="ARBA00023242"/>
    </source>
</evidence>
<reference evidence="5" key="1">
    <citation type="submission" date="2021-05" db="EMBL/GenBank/DDBJ databases">
        <title>A free-living protist that lacks canonical eukaryotic 1 DNA replication and segregation systems.</title>
        <authorList>
            <person name="Salas-Leiva D.E."/>
            <person name="Tromer E.C."/>
            <person name="Curtis B.A."/>
            <person name="Jerlstrom-Hultqvist J."/>
            <person name="Kolisko M."/>
            <person name="Yi Z."/>
            <person name="Salas-Leiva J.S."/>
            <person name="Gallot-Lavallee L."/>
            <person name="Kops G.J.P.L."/>
            <person name="Archibald J.M."/>
            <person name="Simpson A.G.B."/>
            <person name="Roger A.J."/>
        </authorList>
    </citation>
    <scope>NUCLEOTIDE SEQUENCE</scope>
    <source>
        <strain evidence="5">BICM</strain>
    </source>
</reference>
<accession>A0A8J6B4L5</accession>
<dbReference type="InterPro" id="IPR009360">
    <property type="entry name" value="Isy1"/>
</dbReference>
<protein>
    <submittedName>
        <fullName evidence="5">Isy1-like splicing</fullName>
    </submittedName>
</protein>
<dbReference type="Pfam" id="PF06246">
    <property type="entry name" value="Isy1"/>
    <property type="match status" value="1"/>
</dbReference>
<feature type="coiled-coil region" evidence="4">
    <location>
        <begin position="66"/>
        <end position="93"/>
    </location>
</feature>
<comment type="similarity">
    <text evidence="2">Belongs to the ISY1 family.</text>
</comment>
<dbReference type="OrthoDB" id="1739576at2759"/>
<name>A0A8J6B4L5_9EUKA</name>
<dbReference type="Gene3D" id="1.10.287.660">
    <property type="entry name" value="Helix hairpin bin"/>
    <property type="match status" value="1"/>
</dbReference>
<dbReference type="InterPro" id="IPR037200">
    <property type="entry name" value="Isy1_sf"/>
</dbReference>
<dbReference type="PANTHER" id="PTHR13021">
    <property type="entry name" value="PRE-MRNA-SPLICING FACTOR ISY1"/>
    <property type="match status" value="1"/>
</dbReference>
<evidence type="ECO:0000256" key="1">
    <source>
        <dbReference type="ARBA" id="ARBA00004123"/>
    </source>
</evidence>
<keyword evidence="6" id="KW-1185">Reference proteome</keyword>
<evidence type="ECO:0000313" key="5">
    <source>
        <dbReference type="EMBL" id="KAG9392792.1"/>
    </source>
</evidence>
<organism evidence="5 6">
    <name type="scientific">Carpediemonas membranifera</name>
    <dbReference type="NCBI Taxonomy" id="201153"/>
    <lineage>
        <taxon>Eukaryota</taxon>
        <taxon>Metamonada</taxon>
        <taxon>Carpediemonas-like organisms</taxon>
        <taxon>Carpediemonas</taxon>
    </lineage>
</organism>
<gene>
    <name evidence="5" type="ORF">J8273_5827</name>
</gene>
<evidence type="ECO:0000256" key="4">
    <source>
        <dbReference type="SAM" id="Coils"/>
    </source>
</evidence>
<evidence type="ECO:0000256" key="2">
    <source>
        <dbReference type="ARBA" id="ARBA00007002"/>
    </source>
</evidence>
<dbReference type="AlphaFoldDB" id="A0A8J6B4L5"/>
<dbReference type="GO" id="GO:0005634">
    <property type="term" value="C:nucleus"/>
    <property type="evidence" value="ECO:0007669"/>
    <property type="project" value="UniProtKB-SubCell"/>
</dbReference>
<comment type="subcellular location">
    <subcellularLocation>
        <location evidence="1">Nucleus</location>
    </subcellularLocation>
</comment>
<dbReference type="GO" id="GO:0000350">
    <property type="term" value="P:generation of catalytic spliceosome for second transesterification step"/>
    <property type="evidence" value="ECO:0007669"/>
    <property type="project" value="InterPro"/>
</dbReference>
<keyword evidence="4" id="KW-0175">Coiled coil</keyword>
<dbReference type="SUPFAM" id="SSF140102">
    <property type="entry name" value="ISY1 domain-like"/>
    <property type="match status" value="1"/>
</dbReference>
<sequence length="146" mass="16319">MARNAEKARNVLNRWVAMQHSDALGTGGAVLRPKHSSDCHSAAAAEKWRNEVLNDLHMKIRAIDNVNLGEHRARELNDEINRLVRERHVLEMRCLELGGPDFRRAHTVVDDAMPLGTKGVASTMAAQRTCPALRRCSNPLVCLHDL</sequence>